<evidence type="ECO:0000256" key="1">
    <source>
        <dbReference type="SAM" id="MobiDB-lite"/>
    </source>
</evidence>
<sequence length="640" mass="72367">MSKFNDYDLSSFTSALSSIAMYADGNNVRIDVDDDNYSTNSKFLDVMVLKVNIRRGYNDNRKVSLEFLDDSSREFIAAVEDALHKNAAKHYNMEEQTEHFRLYSKANKMQVWVNEGVNIRDSEKKNVDVTDGESFNNYINQVGYNSSWVRLKIKGMRTWNFTDENGNVSNGTSIDVAFVGAKVLPAQTEKTASFEKLEVAPTELDACATALNNSNGRTYINLRANQDGRSRIANIKLSGVRGWFNEYGISLAISPEDAQALSHIDTLISNEYNSGDRRYNPLVSHKEDSEYYYLNTYYPTEYQTNQIKSDVMVTLDQESVSQKETLQEANHFENSEVVLALNAVREFTTKTGEDRYGATMRIVRAAFLQSQSDESTYEDHPIESYDWSSMYTEVNSDNDKILFSRKDDGKYFVLSGVLKKGGVPAEEYVRGNEDVSFTVPVEGEALESFQRGDAYFGSTEFQEKAFAHLDKTDDCEIIYETPCLRSDAKNMVKFKLSLNDNKEFKFKLTDNGSIVSNFGYSDLQRICGVGGMTDTSSPRYELVATINNFFVKIEEEDKKKKSRKNAPPSKVKSIKYQATFGLQKLSMLPSVNDDRLANATLDDDADEVSQVDKVSQVDEHKETLPLENDTDSQNATVFAD</sequence>
<feature type="compositionally biased region" description="Basic and acidic residues" evidence="1">
    <location>
        <begin position="615"/>
        <end position="624"/>
    </location>
</feature>
<organism evidence="2">
    <name type="scientific">Megaviridae environmental sample</name>
    <dbReference type="NCBI Taxonomy" id="1737588"/>
    <lineage>
        <taxon>Viruses</taxon>
        <taxon>Varidnaviria</taxon>
        <taxon>Bamfordvirae</taxon>
        <taxon>Nucleocytoviricota</taxon>
        <taxon>Megaviricetes</taxon>
        <taxon>Imitervirales</taxon>
        <taxon>Mimiviridae</taxon>
        <taxon>environmental samples</taxon>
    </lineage>
</organism>
<evidence type="ECO:0000313" key="2">
    <source>
        <dbReference type="EMBL" id="QFG74105.1"/>
    </source>
</evidence>
<dbReference type="EMBL" id="MN448279">
    <property type="protein sequence ID" value="QFG74105.1"/>
    <property type="molecule type" value="Genomic_DNA"/>
</dbReference>
<protein>
    <submittedName>
        <fullName evidence="2">Uncharacterized protein</fullName>
    </submittedName>
</protein>
<feature type="compositionally biased region" description="Polar residues" evidence="1">
    <location>
        <begin position="631"/>
        <end position="640"/>
    </location>
</feature>
<feature type="region of interest" description="Disordered" evidence="1">
    <location>
        <begin position="600"/>
        <end position="640"/>
    </location>
</feature>
<accession>A0A5J6VIW1</accession>
<reference evidence="2" key="1">
    <citation type="journal article" date="2019" name="Philos. Trans. R. Soc. Lond., B, Biol. Sci.">
        <title>Targeted metagenomic recovery of four divergent viruses reveals shared and distinctive characteristics of giant viruses of marine eukaryotes.</title>
        <authorList>
            <person name="Needham D.M."/>
            <person name="Poirier C."/>
            <person name="Hehenberger E."/>
            <person name="Jimenez V."/>
            <person name="Swalwell J.E."/>
            <person name="Santoro A.E."/>
            <person name="Worden A.Z."/>
        </authorList>
    </citation>
    <scope>NUCLEOTIDE SEQUENCE</scope>
    <source>
        <strain evidence="2">OPacV-662</strain>
    </source>
</reference>
<proteinExistence type="predicted"/>
<name>A0A5J6VIW1_9VIRU</name>